<evidence type="ECO:0000313" key="5">
    <source>
        <dbReference type="EMBL" id="MDH1176746.1"/>
    </source>
</evidence>
<accession>A0ABD4YQ49</accession>
<protein>
    <submittedName>
        <fullName evidence="5">AraC family transcriptional regulator</fullName>
    </submittedName>
</protein>
<keyword evidence="2" id="KW-0238">DNA-binding</keyword>
<name>A0ABD4YQ49_9BURK</name>
<dbReference type="PROSITE" id="PS01124">
    <property type="entry name" value="HTH_ARAC_FAMILY_2"/>
    <property type="match status" value="1"/>
</dbReference>
<dbReference type="SMART" id="SM00342">
    <property type="entry name" value="HTH_ARAC"/>
    <property type="match status" value="1"/>
</dbReference>
<organism evidence="5 6">
    <name type="scientific">Achromobacter mucicolens</name>
    <dbReference type="NCBI Taxonomy" id="1389922"/>
    <lineage>
        <taxon>Bacteria</taxon>
        <taxon>Pseudomonadati</taxon>
        <taxon>Pseudomonadota</taxon>
        <taxon>Betaproteobacteria</taxon>
        <taxon>Burkholderiales</taxon>
        <taxon>Alcaligenaceae</taxon>
        <taxon>Achromobacter</taxon>
    </lineage>
</organism>
<feature type="domain" description="HTH araC/xylS-type" evidence="4">
    <location>
        <begin position="206"/>
        <end position="307"/>
    </location>
</feature>
<dbReference type="EMBL" id="JAOBZK010000001">
    <property type="protein sequence ID" value="MDH1176746.1"/>
    <property type="molecule type" value="Genomic_DNA"/>
</dbReference>
<dbReference type="InterPro" id="IPR018062">
    <property type="entry name" value="HTH_AraC-typ_CS"/>
</dbReference>
<dbReference type="Proteomes" id="UP001158644">
    <property type="component" value="Unassembled WGS sequence"/>
</dbReference>
<comment type="caution">
    <text evidence="5">The sequence shown here is derived from an EMBL/GenBank/DDBJ whole genome shotgun (WGS) entry which is preliminary data.</text>
</comment>
<evidence type="ECO:0000313" key="6">
    <source>
        <dbReference type="Proteomes" id="UP001158644"/>
    </source>
</evidence>
<evidence type="ECO:0000259" key="4">
    <source>
        <dbReference type="PROSITE" id="PS01124"/>
    </source>
</evidence>
<evidence type="ECO:0000256" key="1">
    <source>
        <dbReference type="ARBA" id="ARBA00023015"/>
    </source>
</evidence>
<dbReference type="Gene3D" id="1.10.10.60">
    <property type="entry name" value="Homeodomain-like"/>
    <property type="match status" value="2"/>
</dbReference>
<keyword evidence="3" id="KW-0804">Transcription</keyword>
<dbReference type="AlphaFoldDB" id="A0ABD4YQ49"/>
<dbReference type="PANTHER" id="PTHR46796">
    <property type="entry name" value="HTH-TYPE TRANSCRIPTIONAL ACTIVATOR RHAS-RELATED"/>
    <property type="match status" value="1"/>
</dbReference>
<dbReference type="GO" id="GO:0003677">
    <property type="term" value="F:DNA binding"/>
    <property type="evidence" value="ECO:0007669"/>
    <property type="project" value="UniProtKB-KW"/>
</dbReference>
<dbReference type="GO" id="GO:0006355">
    <property type="term" value="P:regulation of DNA-templated transcription"/>
    <property type="evidence" value="ECO:0007669"/>
    <property type="project" value="UniProtKB-ARBA"/>
</dbReference>
<sequence length="314" mass="34136">MTNTDWLSNLLDIVTVRGRLEVRCLFGAPWRETFEQAPADEIPYHVILSGSAVLELPDQPPQLLEAGTIFMAVDGGPHVLHDGSGKAPLPIKKRSLANITIGENQGAGAKMDMLCGRFMLKQPYDRLMRKHLPPALIVNTNPDNQAGRSTELTNLIGLIRNESMNEQLGGLAILNALSTALMAVALRHAAKAEQAASGLLALTNNPRLAPALNRMFQAPGQAWTLPDLAALCNMSRATFVRHFQEALDCSATEYLTDIRMSKAAQLLRESGESIGGIAERVGYQSDAAFQRVFKQHLGVTPAQWRKSPRAGLAN</sequence>
<keyword evidence="1" id="KW-0805">Transcription regulation</keyword>
<evidence type="ECO:0000256" key="3">
    <source>
        <dbReference type="ARBA" id="ARBA00023163"/>
    </source>
</evidence>
<reference evidence="5 6" key="1">
    <citation type="submission" date="2022-09" db="EMBL/GenBank/DDBJ databases">
        <title>Intensive care unit water sources are persistently colonized with multi-drug resistant bacteria and are the site of extensive horizontal gene transfer of antibiotic resistance genes.</title>
        <authorList>
            <person name="Diorio-Toth L."/>
        </authorList>
    </citation>
    <scope>NUCLEOTIDE SEQUENCE [LARGE SCALE GENOMIC DNA]</scope>
    <source>
        <strain evidence="5 6">GD03967</strain>
    </source>
</reference>
<dbReference type="InterPro" id="IPR050204">
    <property type="entry name" value="AraC_XylS_family_regulators"/>
</dbReference>
<proteinExistence type="predicted"/>
<dbReference type="InterPro" id="IPR009057">
    <property type="entry name" value="Homeodomain-like_sf"/>
</dbReference>
<dbReference type="PROSITE" id="PS00041">
    <property type="entry name" value="HTH_ARAC_FAMILY_1"/>
    <property type="match status" value="2"/>
</dbReference>
<dbReference type="PANTHER" id="PTHR46796:SF7">
    <property type="entry name" value="ARAC FAMILY TRANSCRIPTIONAL REGULATOR"/>
    <property type="match status" value="1"/>
</dbReference>
<dbReference type="Pfam" id="PF12852">
    <property type="entry name" value="Cupin_6"/>
    <property type="match status" value="1"/>
</dbReference>
<gene>
    <name evidence="5" type="ORF">N5C72_01585</name>
</gene>
<dbReference type="PRINTS" id="PR00032">
    <property type="entry name" value="HTHARAC"/>
</dbReference>
<dbReference type="RefSeq" id="WP_279988962.1">
    <property type="nucleotide sequence ID" value="NZ_DAIRWQ010000002.1"/>
</dbReference>
<dbReference type="InterPro" id="IPR032783">
    <property type="entry name" value="AraC_lig"/>
</dbReference>
<dbReference type="InterPro" id="IPR020449">
    <property type="entry name" value="Tscrpt_reg_AraC-type_HTH"/>
</dbReference>
<dbReference type="SUPFAM" id="SSF46689">
    <property type="entry name" value="Homeodomain-like"/>
    <property type="match status" value="2"/>
</dbReference>
<dbReference type="Pfam" id="PF12833">
    <property type="entry name" value="HTH_18"/>
    <property type="match status" value="1"/>
</dbReference>
<dbReference type="InterPro" id="IPR018060">
    <property type="entry name" value="HTH_AraC"/>
</dbReference>
<evidence type="ECO:0000256" key="2">
    <source>
        <dbReference type="ARBA" id="ARBA00023125"/>
    </source>
</evidence>